<dbReference type="InterPro" id="IPR010307">
    <property type="entry name" value="Laminin_dom_II"/>
</dbReference>
<dbReference type="Pfam" id="PF06009">
    <property type="entry name" value="Laminin_II"/>
    <property type="match status" value="1"/>
</dbReference>
<evidence type="ECO:0000256" key="17">
    <source>
        <dbReference type="ARBA" id="ARBA00072595"/>
    </source>
</evidence>
<feature type="disulfide bond" evidence="28">
    <location>
        <begin position="1072"/>
        <end position="1081"/>
    </location>
</feature>
<dbReference type="Pfam" id="PF24973">
    <property type="entry name" value="EGF_LMN_ATRN"/>
    <property type="match status" value="2"/>
</dbReference>
<evidence type="ECO:0000256" key="11">
    <source>
        <dbReference type="ARBA" id="ARBA00023157"/>
    </source>
</evidence>
<feature type="domain" description="Laminin EGF-like" evidence="31">
    <location>
        <begin position="1459"/>
        <end position="1515"/>
    </location>
</feature>
<dbReference type="FunFam" id="2.10.25.10:FF:000512">
    <property type="entry name" value="Laminin subunit alpha 1"/>
    <property type="match status" value="1"/>
</dbReference>
<feature type="disulfide bond" evidence="28">
    <location>
        <begin position="1429"/>
        <end position="1438"/>
    </location>
</feature>
<dbReference type="InterPro" id="IPR013320">
    <property type="entry name" value="ConA-like_dom_sf"/>
</dbReference>
<evidence type="ECO:0000256" key="8">
    <source>
        <dbReference type="ARBA" id="ARBA00022869"/>
    </source>
</evidence>
<feature type="disulfide bond" evidence="27">
    <location>
        <begin position="2476"/>
        <end position="2503"/>
    </location>
</feature>
<keyword evidence="35" id="KW-1185">Reference proteome</keyword>
<dbReference type="FunFam" id="2.60.120.200:FF:000127">
    <property type="entry name" value="Laminin subunit alpha 1"/>
    <property type="match status" value="1"/>
</dbReference>
<evidence type="ECO:0000256" key="5">
    <source>
        <dbReference type="ARBA" id="ARBA00022553"/>
    </source>
</evidence>
<dbReference type="CDD" id="cd00055">
    <property type="entry name" value="EGF_Lam"/>
    <property type="match status" value="16"/>
</dbReference>
<evidence type="ECO:0000313" key="34">
    <source>
        <dbReference type="Ensembl" id="ENSMCSP00000009246.1"/>
    </source>
</evidence>
<feature type="domain" description="Laminin EGF-like" evidence="31">
    <location>
        <begin position="958"/>
        <end position="1004"/>
    </location>
</feature>
<dbReference type="Pfam" id="PF00055">
    <property type="entry name" value="Laminin_N"/>
    <property type="match status" value="1"/>
</dbReference>
<evidence type="ECO:0000256" key="3">
    <source>
        <dbReference type="ARBA" id="ARBA00022525"/>
    </source>
</evidence>
<reference evidence="34" key="2">
    <citation type="submission" date="2025-09" db="UniProtKB">
        <authorList>
            <consortium name="Ensembl"/>
        </authorList>
    </citation>
    <scope>IDENTIFICATION</scope>
</reference>
<feature type="domain" description="Laminin EGF-like" evidence="31">
    <location>
        <begin position="1005"/>
        <end position="1050"/>
    </location>
</feature>
<evidence type="ECO:0000259" key="32">
    <source>
        <dbReference type="PROSITE" id="PS51115"/>
    </source>
</evidence>
<feature type="domain" description="Laminin G" evidence="30">
    <location>
        <begin position="2540"/>
        <end position="2712"/>
    </location>
</feature>
<dbReference type="FunFam" id="2.60.120.260:FF:000017">
    <property type="entry name" value="Laminin subunit alpha 2"/>
    <property type="match status" value="1"/>
</dbReference>
<evidence type="ECO:0000256" key="6">
    <source>
        <dbReference type="ARBA" id="ARBA00022729"/>
    </source>
</evidence>
<feature type="domain" description="Laminin IV type A" evidence="32">
    <location>
        <begin position="530"/>
        <end position="715"/>
    </location>
</feature>
<dbReference type="Pfam" id="PF02210">
    <property type="entry name" value="Laminin_G_2"/>
    <property type="match status" value="1"/>
</dbReference>
<feature type="disulfide bond" evidence="28">
    <location>
        <begin position="1023"/>
        <end position="1032"/>
    </location>
</feature>
<evidence type="ECO:0000256" key="1">
    <source>
        <dbReference type="ARBA" id="ARBA00002418"/>
    </source>
</evidence>
<feature type="disulfide bond" evidence="28">
    <location>
        <begin position="911"/>
        <end position="928"/>
    </location>
</feature>
<feature type="disulfide bond" evidence="28">
    <location>
        <begin position="767"/>
        <end position="776"/>
    </location>
</feature>
<dbReference type="InterPro" id="IPR056863">
    <property type="entry name" value="LMN_ATRN_NET-like_EGF"/>
</dbReference>
<dbReference type="Pfam" id="PF00053">
    <property type="entry name" value="EGF_laminin"/>
    <property type="match status" value="15"/>
</dbReference>
<dbReference type="PROSITE" id="PS51115">
    <property type="entry name" value="LAMININ_IVA"/>
    <property type="match status" value="2"/>
</dbReference>
<keyword evidence="3" id="KW-0964">Secreted</keyword>
<evidence type="ECO:0000256" key="13">
    <source>
        <dbReference type="ARBA" id="ARBA00023292"/>
    </source>
</evidence>
<feature type="domain" description="Laminin EGF-like" evidence="31">
    <location>
        <begin position="404"/>
        <end position="460"/>
    </location>
</feature>
<feature type="domain" description="Laminin EGF-like" evidence="31">
    <location>
        <begin position="1516"/>
        <end position="1562"/>
    </location>
</feature>
<dbReference type="GO" id="GO:0072359">
    <property type="term" value="P:circulatory system development"/>
    <property type="evidence" value="ECO:0007669"/>
    <property type="project" value="UniProtKB-ARBA"/>
</dbReference>
<dbReference type="Gene3D" id="2.60.120.260">
    <property type="entry name" value="Galactose-binding domain-like"/>
    <property type="match status" value="1"/>
</dbReference>
<feature type="disulfide bond" evidence="28">
    <location>
        <begin position="1486"/>
        <end position="1495"/>
    </location>
</feature>
<dbReference type="PRINTS" id="PR00011">
    <property type="entry name" value="EGFLAMININ"/>
</dbReference>
<keyword evidence="9" id="KW-0130">Cell adhesion</keyword>
<feature type="disulfide bond" evidence="28">
    <location>
        <begin position="1097"/>
        <end position="1109"/>
    </location>
</feature>
<sequence length="2902" mass="318768">LLDSGSGPIFLQVLVNSLCRGRFSNQESLFPAILNLASNAHISTNATCGEKGPEMFCKLVEHVPGRPLRNAQCRVCDRHSANPKEQHPISSAIDGTNNWWQSPSIQNGRQYHWVTITLDLRQVFQVAYVIIKAANAPRPGNWILERSIDGTEFRPWQYYAISDTECLTRYNITPRIGPPTYKRDDEVICTSYYSRLVPLEHGEIHTSLINGRPSADDPSQKLLEFTSARYIRLRLQRIRTLNADLMTLSHNDPKELDPIVTRRYYYSIKDISVGGMCICYGHARSCPLDEITKKLQCQCEHNTCGESCNKCCPGYHQKPWRPGTLSAGNKCEKCNCHNKAEDCYYNQSIADQKRSMDIHGQYVGGGVCLNCTQHTAGINCEMCADGYFRPLKVSPYEEHPCYPCDCDPFGSLSSVCVKDEHHSDSQRGTWPGQCQCREGYAGEKCDRCAFGYRGFPNCLRCNCSLIGSINEDPCTEPCLCKENVEGENCDLCKPGFYNLQERNPQGCTECFCFGVSDVCDSLTWPISQISDMAGWLVTDLYNARSVQPQRSQFDGPRQISINNTEAVKALKHTYYWSAPEAYLGNKLTAFGGHLKYTVSYDIPMESVDSDIVSSVDVIIQGNGQILSTRAAGLSLQPYEEYSNSVRFVSENFIEFNTKKAIDREMLMTVLANVTHLLIRANYNIAKKAVYRLDSVTLDTANANVIDLSSASDVEFCECPQGYTGISCESCLPGYYRVDGILFGGICQPCKCNGHAAECDIHGVCLACQHNTTGPFCDQCLPGFYGNPSQGTPEDCQPCACPLSAAANNFSPTCHLSEEGGIVCDKCLPGYTDSQCERCANGYYGNPLMPGQSCAPCECNGNVNPQEEGHCDPLTGQCLKCLGNTAGHHCEKCADGYYGDAVIEKNCRACACHVNGSLSSTCQHDTGICSCKANVIGERCDKCLNGYYGLLSGLGCIPCNCSQFGSVSEGCDDQGQCHCVPGVAGEKCDRCAHGFYAFQDGGCTPCDCAHTQNNCDADSGQCICPPHTQGQKCELCEENYWGHSPKLGCKACNCSDSGSAGLQCDVLTGQCKCKTEFGGRDCSRCALGYRDYPDCVACDCDLSGTKAETCNGTEGVCGCEEETGICTCKENVFGLQCSECKPGTFGLSADNALGCTPCFCFGMSTSCSELEGHVRIPITLTPDQSILHVVAQSNLTGTVEGVFSQFPDVLLDAAIVRKYLNTETFYWKLPEQFQGDQLMAYGGKLRYTVAFYALDGFGTSNFEPQILMKGGHTSKLVIYVDIPSPENGVRTDKEVEMREDSWKYFNSVSDEPVLRSDFMSVLSNVEYILIKAAYGQGLQQSRIANISMEIAVEFEEMHLGRPVAHLVEQCRCPAGYTGLSCQSCAPGYYRGKHTESNVKEPHTLIPPCVPCQCNNHSETCHPDTGKCLNCRDNTVGDYCSACAPGYYGKVIGSVSDCSLCACPRANPVSFSPTCVLKGVQDYHCDACLPGYEGQYCERCSPGYYGDPQLPGGSCHPCQCNPAGSIHGNCDGATGQCPCKPGVTGQLCEECEPRHLLLEEECVSCDDNCTGVLLNSLDNLSEAILSVNLTGIDRVPYGMLSELENTTQHLKEEYHKPQQELAEIKTGASQLLSQHSSSLQDAQDLVNEALANINETHRLFPLISSNLAQLHVRLDSQCCSIRNIKYEIVFKSWKHSVFQNVEVHQDGLVLWSTKLRQHVDELVMQMSVRGVLDLVYRAEEHATQFQRLADALESGLSRVRNVTLNTTAAIYTHSSVQSVIERTESLADDASRAVNGPLDLVSISISIYVFPFLIFEYFIYESFECFFNLGTVSDTRKYMLEVKELALSANTSAMMDLGHFGDFSQKLMNTSSTLSQVNDTLRKTSKLITDSSKAGKFALWKFKEVEAQASLLLDRLKPLKMLEENLNRNLSEIKELISQARKQAASIKVAVSADRDCIRAYQPQISSTNYNTLTLNVKTAEPDNLLFYLGSNGKVSSDFLAVEMRRGKVALLWDLGSGSTRLEYPDFQINNNKWHRIHATRFGKTGTLSIEEMNSDQKPPPKSGTSPGTASILDVNKSTLMFIGGLGGQIKKSPAVKVTHFKGCLGEASLNGKSVGLWNYIEREGKCNGCFGSPQDEDTSFHFDGSGYSVVEKALRSTVTQIIIFFSTFSPNGLLLYLASNGTKDFLSLELVDGKVRLTVDLGSGPLALTTENRYNNGTWYKISFNRNKKQGILAVMDAYNLNYKETKQGESPGVASDLNRSDKDPIFIGGLPRSRALRKGLNSRTYVGCIKNLEISRSTFDLLRNSYGVRKGCISEPIHSVSIMNNGYIELVPKSLSPESELMATFATKNSSGIILAGLSRGLEKRRRRQAHLPFFSIMLIDGHLAVHINTGDRASTRKVVLQSANGTYSDGQEHSVILIRNKRIITVQVDESKPAELRLGSAAEMSPINISNFYAGGIPAGEGILGLKMAGFFHGCISNLIFNKEFLYFTTSMKYEHVDMDSCFLSEKPKPAIEPRDTEIQHELQVFCAKDELPDHVQGAHQFGLAKGSHLTLLFNQTAVRKKLSVQLNLRTFASSGLIYYMAHQNQVDYAALQLYGGQLHFSFDLGKGKAVALHPAVISDGKWHTVKTEFVKRKGTIIVDGQELVTVNALGDGSTLDVEGKLYLGGLPLDYVPKNLGNVTHSIPACIGSMTMNSKKLDNETPVSIFGVNKCYETVQDGTFFDGSGFAALVREGYKVRSDVNISLEFRMTAVHGVLLGVSSAKVDAIGLEIVHGKVLFHVNNGAGRITAAYEPKGTKSLCDGKWHKLQANKSKHRISLIIDGNSVHTDNPYIHSTSADTNNPIYVGGYPADVKQNCLTSKSSFRGCLRNLVLTKGQHTELFDFSRAFDLRGVFPHSCPGAEH</sequence>
<dbReference type="FunFam" id="2.10.25.10:FF:000242">
    <property type="entry name" value="Laminin subunit alpha 1"/>
    <property type="match status" value="1"/>
</dbReference>
<evidence type="ECO:0000256" key="27">
    <source>
        <dbReference type="PROSITE-ProRule" id="PRU00122"/>
    </source>
</evidence>
<evidence type="ECO:0000256" key="20">
    <source>
        <dbReference type="ARBA" id="ARBA00078827"/>
    </source>
</evidence>
<dbReference type="InterPro" id="IPR002049">
    <property type="entry name" value="LE_dom"/>
</dbReference>
<keyword evidence="7" id="KW-0677">Repeat</keyword>
<dbReference type="PROSITE" id="PS01248">
    <property type="entry name" value="EGF_LAM_1"/>
    <property type="match status" value="6"/>
</dbReference>
<dbReference type="FunFam" id="2.10.25.10:FF:000128">
    <property type="entry name" value="laminin subunit alpha-2 isoform X1"/>
    <property type="match status" value="1"/>
</dbReference>
<name>A0A8C5X414_9PASS</name>
<dbReference type="SMART" id="SM00282">
    <property type="entry name" value="LamG"/>
    <property type="match status" value="5"/>
</dbReference>
<feature type="domain" description="Laminin EGF-like" evidence="31">
    <location>
        <begin position="1051"/>
        <end position="1096"/>
    </location>
</feature>
<dbReference type="InterPro" id="IPR001791">
    <property type="entry name" value="Laminin_G"/>
</dbReference>
<evidence type="ECO:0000259" key="31">
    <source>
        <dbReference type="PROSITE" id="PS50027"/>
    </source>
</evidence>
<feature type="disulfide bond" evidence="28">
    <location>
        <begin position="1051"/>
        <end position="1063"/>
    </location>
</feature>
<feature type="disulfide bond" evidence="28">
    <location>
        <begin position="958"/>
        <end position="970"/>
    </location>
</feature>
<dbReference type="PROSITE" id="PS51117">
    <property type="entry name" value="LAMININ_NTER"/>
    <property type="match status" value="1"/>
</dbReference>
<evidence type="ECO:0000256" key="24">
    <source>
        <dbReference type="ARBA" id="ARBA00082020"/>
    </source>
</evidence>
<dbReference type="GO" id="GO:0043256">
    <property type="term" value="C:laminin complex"/>
    <property type="evidence" value="ECO:0007669"/>
    <property type="project" value="UniProtKB-ARBA"/>
</dbReference>
<evidence type="ECO:0000256" key="12">
    <source>
        <dbReference type="ARBA" id="ARBA00023180"/>
    </source>
</evidence>
<feature type="disulfide bond" evidence="28">
    <location>
        <begin position="909"/>
        <end position="921"/>
    </location>
</feature>
<comment type="subunit">
    <text evidence="14">Laminin is a complex glycoprotein, consisting of three different polypeptide chains (alpha, beta, gamma), which are bound to each other by disulfide bonds into a cross-shaped molecule comprising one long and three short arms with globules at each end. Alpha-2 is a subunit of laminin-2 (laminin-211 or merosin), laminin-4 (laminin-221 or S-merosin) and laminin-12 (laminin-213). Interacts with FBLN1, FBLN2 and NID2.</text>
</comment>
<evidence type="ECO:0000313" key="35">
    <source>
        <dbReference type="Proteomes" id="UP000694560"/>
    </source>
</evidence>
<evidence type="ECO:0000256" key="14">
    <source>
        <dbReference type="ARBA" id="ARBA00064740"/>
    </source>
</evidence>
<dbReference type="Ensembl" id="ENSMCST00000009475.1">
    <property type="protein sequence ID" value="ENSMCSP00000009246.1"/>
    <property type="gene ID" value="ENSMCSG00000006124.1"/>
</dbReference>
<dbReference type="InterPro" id="IPR050440">
    <property type="entry name" value="Laminin/Netrin_ECM"/>
</dbReference>
<dbReference type="PROSITE" id="PS50025">
    <property type="entry name" value="LAM_G_DOMAIN"/>
    <property type="match status" value="5"/>
</dbReference>
<feature type="disulfide bond" evidence="28">
    <location>
        <begin position="880"/>
        <end position="889"/>
    </location>
</feature>
<dbReference type="GO" id="GO:0048732">
    <property type="term" value="P:gland development"/>
    <property type="evidence" value="ECO:0007669"/>
    <property type="project" value="UniProtKB-ARBA"/>
</dbReference>
<dbReference type="InterPro" id="IPR000034">
    <property type="entry name" value="Laminin_IV"/>
</dbReference>
<dbReference type="FunFam" id="2.10.25.10:FF:000074">
    <property type="entry name" value="Laminin subunit alpha"/>
    <property type="match status" value="1"/>
</dbReference>
<protein>
    <recommendedName>
        <fullName evidence="16">Laminin subunit alpha-1</fullName>
    </recommendedName>
    <alternativeName>
        <fullName evidence="24">Laminin A chain</fullName>
    </alternativeName>
    <alternativeName>
        <fullName evidence="21">Laminin M chain</fullName>
    </alternativeName>
    <alternativeName>
        <fullName evidence="17">Laminin subunit alpha-2</fullName>
    </alternativeName>
    <alternativeName>
        <fullName evidence="20">Laminin-1 subunit alpha</fullName>
    </alternativeName>
    <alternativeName>
        <fullName evidence="23">Laminin-12 subunit alpha</fullName>
    </alternativeName>
    <alternativeName>
        <fullName evidence="25">Laminin-2 subunit alpha</fullName>
    </alternativeName>
    <alternativeName>
        <fullName evidence="22">Laminin-3 subunit alpha</fullName>
    </alternativeName>
    <alternativeName>
        <fullName evidence="26">Laminin-4 subunit alpha</fullName>
    </alternativeName>
    <alternativeName>
        <fullName evidence="19">Merosin heavy chain</fullName>
    </alternativeName>
    <alternativeName>
        <fullName evidence="18">S-laminin subunit alpha</fullName>
    </alternativeName>
</protein>
<feature type="disulfide bond" evidence="28">
    <location>
        <begin position="892"/>
        <end position="906"/>
    </location>
</feature>
<dbReference type="FunFam" id="2.60.120.200:FF:000116">
    <property type="entry name" value="Laminin subunit alpha 1"/>
    <property type="match status" value="1"/>
</dbReference>
<evidence type="ECO:0000256" key="29">
    <source>
        <dbReference type="SAM" id="MobiDB-lite"/>
    </source>
</evidence>
<dbReference type="GO" id="GO:0030054">
    <property type="term" value="C:cell junction"/>
    <property type="evidence" value="ECO:0007669"/>
    <property type="project" value="UniProtKB-ARBA"/>
</dbReference>
<dbReference type="PROSITE" id="PS50027">
    <property type="entry name" value="EGF_LAM_2"/>
    <property type="match status" value="12"/>
</dbReference>
<dbReference type="GO" id="GO:0002009">
    <property type="term" value="P:morphogenesis of an epithelium"/>
    <property type="evidence" value="ECO:0007669"/>
    <property type="project" value="UniProtKB-ARBA"/>
</dbReference>
<dbReference type="Gene3D" id="2.60.120.200">
    <property type="match status" value="5"/>
</dbReference>
<dbReference type="SMART" id="SM00136">
    <property type="entry name" value="LamNT"/>
    <property type="match status" value="1"/>
</dbReference>
<feature type="domain" description="Laminin IV type A" evidence="32">
    <location>
        <begin position="1159"/>
        <end position="1368"/>
    </location>
</feature>
<dbReference type="GO" id="GO:0060541">
    <property type="term" value="P:respiratory system development"/>
    <property type="evidence" value="ECO:0007669"/>
    <property type="project" value="UniProtKB-ARBA"/>
</dbReference>
<feature type="disulfide bond" evidence="28">
    <location>
        <begin position="480"/>
        <end position="489"/>
    </location>
</feature>
<dbReference type="PANTHER" id="PTHR10574:SF409">
    <property type="entry name" value="LAMININ SUBUNIT ALPHA-1"/>
    <property type="match status" value="1"/>
</dbReference>
<evidence type="ECO:0000256" key="28">
    <source>
        <dbReference type="PROSITE-ProRule" id="PRU00460"/>
    </source>
</evidence>
<dbReference type="FunFam" id="2.60.120.200:FF:000119">
    <property type="entry name" value="Laminin subunit alpha 1"/>
    <property type="match status" value="1"/>
</dbReference>
<evidence type="ECO:0000256" key="10">
    <source>
        <dbReference type="ARBA" id="ARBA00023054"/>
    </source>
</evidence>
<comment type="caution">
    <text evidence="28">Lacks conserved residue(s) required for the propagation of feature annotation.</text>
</comment>
<dbReference type="FunFam" id="2.10.25.10:FF:000033">
    <property type="entry name" value="Laminin subunit alpha 2"/>
    <property type="match status" value="1"/>
</dbReference>
<feature type="domain" description="Laminin EGF-like" evidence="31">
    <location>
        <begin position="1410"/>
        <end position="1458"/>
    </location>
</feature>
<dbReference type="FunFam" id="2.10.25.10:FF:000250">
    <property type="entry name" value="Laminin subunit alpha 2"/>
    <property type="match status" value="1"/>
</dbReference>
<dbReference type="OrthoDB" id="10011303at2759"/>
<dbReference type="GO" id="GO:0009887">
    <property type="term" value="P:animal organ morphogenesis"/>
    <property type="evidence" value="ECO:0007669"/>
    <property type="project" value="TreeGrafter"/>
</dbReference>
<keyword evidence="5" id="KW-0597">Phosphoprotein</keyword>
<dbReference type="Gene3D" id="2.10.25.10">
    <property type="entry name" value="Laminin"/>
    <property type="match status" value="16"/>
</dbReference>
<evidence type="ECO:0000256" key="15">
    <source>
        <dbReference type="ARBA" id="ARBA00065595"/>
    </source>
</evidence>
<feature type="disulfide bond" evidence="28">
    <location>
        <begin position="930"/>
        <end position="939"/>
    </location>
</feature>
<keyword evidence="12" id="KW-0325">Glycoprotein</keyword>
<dbReference type="FunFam" id="2.10.25.10:FF:000069">
    <property type="entry name" value="Laminin subunit alpha 1"/>
    <property type="match status" value="1"/>
</dbReference>
<dbReference type="FunFam" id="2.170.300.10:FF:000008">
    <property type="entry name" value="Laminin subunit alpha 2"/>
    <property type="match status" value="1"/>
</dbReference>
<comment type="subunit">
    <text evidence="15">Laminin is a complex glycoprotein, consisting of three different polypeptide chains (alpha, beta, gamma), which are bound to each other by disulfide bonds into a cross-shaped molecule comprising one long and three short arms with globules at each end. Alpha-1 is a subunit of laminin-1 (laminin-111 or EHS laminin) and laminin-3 (laminin-121 or S-laminin).</text>
</comment>
<dbReference type="GO" id="GO:0035239">
    <property type="term" value="P:tube morphogenesis"/>
    <property type="evidence" value="ECO:0007669"/>
    <property type="project" value="UniProtKB-ARBA"/>
</dbReference>
<feature type="domain" description="Laminin G" evidence="30">
    <location>
        <begin position="2317"/>
        <end position="2503"/>
    </location>
</feature>
<comment type="function">
    <text evidence="1">Binding to cells via a high affinity receptor, laminin is thought to mediate the attachment, migration and organization of cells into tissues during embryonic development by interacting with other extracellular matrix components.</text>
</comment>
<evidence type="ECO:0000256" key="26">
    <source>
        <dbReference type="ARBA" id="ARBA00083678"/>
    </source>
</evidence>
<dbReference type="GO" id="GO:0007155">
    <property type="term" value="P:cell adhesion"/>
    <property type="evidence" value="ECO:0007669"/>
    <property type="project" value="UniProtKB-KW"/>
</dbReference>
<evidence type="ECO:0000256" key="16">
    <source>
        <dbReference type="ARBA" id="ARBA00072594"/>
    </source>
</evidence>
<dbReference type="PANTHER" id="PTHR10574">
    <property type="entry name" value="NETRIN/LAMININ-RELATED"/>
    <property type="match status" value="1"/>
</dbReference>
<dbReference type="GO" id="GO:0005576">
    <property type="term" value="C:extracellular region"/>
    <property type="evidence" value="ECO:0007669"/>
    <property type="project" value="UniProtKB-ARBA"/>
</dbReference>
<dbReference type="SMART" id="SM00281">
    <property type="entry name" value="LamB"/>
    <property type="match status" value="2"/>
</dbReference>
<dbReference type="FunFam" id="2.60.120.200:FF:000098">
    <property type="entry name" value="Laminin subunit alpha 1"/>
    <property type="match status" value="1"/>
</dbReference>
<dbReference type="FunFam" id="2.10.25.10:FF:000315">
    <property type="entry name" value="Laminin subunit alpha 2"/>
    <property type="match status" value="1"/>
</dbReference>
<evidence type="ECO:0000256" key="21">
    <source>
        <dbReference type="ARBA" id="ARBA00079076"/>
    </source>
</evidence>
<feature type="domain" description="Laminin G" evidence="30">
    <location>
        <begin position="2136"/>
        <end position="2312"/>
    </location>
</feature>
<keyword evidence="8" id="KW-0084">Basement membrane</keyword>
<dbReference type="InterPro" id="IPR008211">
    <property type="entry name" value="Laminin_N"/>
</dbReference>
<dbReference type="SUPFAM" id="SSF49899">
    <property type="entry name" value="Concanavalin A-like lectins/glucanases"/>
    <property type="match status" value="5"/>
</dbReference>
<evidence type="ECO:0000256" key="22">
    <source>
        <dbReference type="ARBA" id="ARBA00079116"/>
    </source>
</evidence>
<evidence type="ECO:0000256" key="25">
    <source>
        <dbReference type="ARBA" id="ARBA00082217"/>
    </source>
</evidence>
<dbReference type="Pfam" id="PF00054">
    <property type="entry name" value="Laminin_G_1"/>
    <property type="match status" value="4"/>
</dbReference>
<feature type="region of interest" description="Disordered" evidence="29">
    <location>
        <begin position="2049"/>
        <end position="2068"/>
    </location>
</feature>
<accession>A0A8C5X414</accession>
<feature type="domain" description="Laminin EGF-like" evidence="31">
    <location>
        <begin position="749"/>
        <end position="797"/>
    </location>
</feature>
<organism evidence="34 35">
    <name type="scientific">Malurus cyaneus samueli</name>
    <dbReference type="NCBI Taxonomy" id="2593467"/>
    <lineage>
        <taxon>Eukaryota</taxon>
        <taxon>Metazoa</taxon>
        <taxon>Chordata</taxon>
        <taxon>Craniata</taxon>
        <taxon>Vertebrata</taxon>
        <taxon>Euteleostomi</taxon>
        <taxon>Archelosauria</taxon>
        <taxon>Archosauria</taxon>
        <taxon>Dinosauria</taxon>
        <taxon>Saurischia</taxon>
        <taxon>Theropoda</taxon>
        <taxon>Coelurosauria</taxon>
        <taxon>Aves</taxon>
        <taxon>Neognathae</taxon>
        <taxon>Neoaves</taxon>
        <taxon>Telluraves</taxon>
        <taxon>Australaves</taxon>
        <taxon>Passeriformes</taxon>
        <taxon>Meliphagoidea</taxon>
        <taxon>Maluridae</taxon>
        <taxon>Malurus</taxon>
    </lineage>
</organism>
<dbReference type="Proteomes" id="UP000694560">
    <property type="component" value="Unplaced"/>
</dbReference>
<comment type="subcellular location">
    <subcellularLocation>
        <location evidence="2">Secreted</location>
        <location evidence="2">Extracellular space</location>
        <location evidence="2">Extracellular matrix</location>
        <location evidence="2">Basement membrane</location>
    </subcellularLocation>
</comment>
<keyword evidence="13 28" id="KW-0424">Laminin EGF-like domain</keyword>
<evidence type="ECO:0000256" key="23">
    <source>
        <dbReference type="ARBA" id="ARBA00081478"/>
    </source>
</evidence>
<dbReference type="Pfam" id="PF00052">
    <property type="entry name" value="Laminin_B"/>
    <property type="match status" value="2"/>
</dbReference>
<evidence type="ECO:0000256" key="7">
    <source>
        <dbReference type="ARBA" id="ARBA00022737"/>
    </source>
</evidence>
<dbReference type="SUPFAM" id="SSF57196">
    <property type="entry name" value="EGF/Laminin"/>
    <property type="match status" value="15"/>
</dbReference>
<keyword evidence="6" id="KW-0732">Signal</keyword>
<keyword evidence="4" id="KW-0272">Extracellular matrix</keyword>
<feature type="disulfide bond" evidence="28">
    <location>
        <begin position="1053"/>
        <end position="1070"/>
    </location>
</feature>
<feature type="disulfide bond" evidence="28">
    <location>
        <begin position="1537"/>
        <end position="1546"/>
    </location>
</feature>
<feature type="disulfide bond" evidence="28">
    <location>
        <begin position="404"/>
        <end position="416"/>
    </location>
</feature>
<dbReference type="FunFam" id="2.10.25.10:FF:000454">
    <property type="entry name" value="Laminin subunit alpha 1"/>
    <property type="match status" value="1"/>
</dbReference>
<dbReference type="CDD" id="cd00110">
    <property type="entry name" value="LamG"/>
    <property type="match status" value="5"/>
</dbReference>
<feature type="domain" description="Laminin EGF-like" evidence="31">
    <location>
        <begin position="909"/>
        <end position="957"/>
    </location>
</feature>
<feature type="domain" description="Laminin EGF-like" evidence="31">
    <location>
        <begin position="856"/>
        <end position="908"/>
    </location>
</feature>
<dbReference type="SMART" id="SM00180">
    <property type="entry name" value="EGF_Lam"/>
    <property type="match status" value="17"/>
</dbReference>
<feature type="disulfide bond" evidence="28">
    <location>
        <begin position="1516"/>
        <end position="1528"/>
    </location>
</feature>
<dbReference type="FunFam" id="2.10.25.10:FF:000189">
    <property type="entry name" value="Laminin subunit alpha 2"/>
    <property type="match status" value="1"/>
</dbReference>
<dbReference type="GO" id="GO:0031175">
    <property type="term" value="P:neuron projection development"/>
    <property type="evidence" value="ECO:0007669"/>
    <property type="project" value="UniProtKB-ARBA"/>
</dbReference>
<feature type="domain" description="Laminin G" evidence="30">
    <location>
        <begin position="1946"/>
        <end position="2128"/>
    </location>
</feature>
<dbReference type="FunFam" id="2.10.25.10:FF:000082">
    <property type="entry name" value="Laminin subunit alpha 1"/>
    <property type="match status" value="1"/>
</dbReference>
<dbReference type="InterPro" id="IPR000742">
    <property type="entry name" value="EGF"/>
</dbReference>
<proteinExistence type="predicted"/>
<evidence type="ECO:0000256" key="2">
    <source>
        <dbReference type="ARBA" id="ARBA00004302"/>
    </source>
</evidence>
<dbReference type="FunFam" id="2.10.25.10:FF:000065">
    <property type="entry name" value="Laminin subunit beta 1"/>
    <property type="match status" value="2"/>
</dbReference>
<feature type="domain" description="Laminin G" evidence="30">
    <location>
        <begin position="2717"/>
        <end position="2897"/>
    </location>
</feature>
<evidence type="ECO:0000256" key="9">
    <source>
        <dbReference type="ARBA" id="ARBA00022889"/>
    </source>
</evidence>
<reference evidence="34" key="1">
    <citation type="submission" date="2025-08" db="UniProtKB">
        <authorList>
            <consortium name="Ensembl"/>
        </authorList>
    </citation>
    <scope>IDENTIFICATION</scope>
</reference>
<dbReference type="SMART" id="SM00181">
    <property type="entry name" value="EGF"/>
    <property type="match status" value="11"/>
</dbReference>
<feature type="domain" description="Laminin N-terminal" evidence="33">
    <location>
        <begin position="25"/>
        <end position="276"/>
    </location>
</feature>
<evidence type="ECO:0000256" key="18">
    <source>
        <dbReference type="ARBA" id="ARBA00075127"/>
    </source>
</evidence>
<feature type="disulfide bond" evidence="28">
    <location>
        <begin position="436"/>
        <end position="445"/>
    </location>
</feature>
<feature type="disulfide bond" evidence="28">
    <location>
        <begin position="1518"/>
        <end position="1535"/>
    </location>
</feature>
<dbReference type="FunFam" id="2.10.25.10:FF:000094">
    <property type="entry name" value="Laminin subunit alpha-2"/>
    <property type="match status" value="1"/>
</dbReference>
<evidence type="ECO:0000259" key="33">
    <source>
        <dbReference type="PROSITE" id="PS51117"/>
    </source>
</evidence>
<evidence type="ECO:0000256" key="19">
    <source>
        <dbReference type="ARBA" id="ARBA00076878"/>
    </source>
</evidence>
<feature type="domain" description="Laminin EGF-like" evidence="31">
    <location>
        <begin position="1097"/>
        <end position="1156"/>
    </location>
</feature>
<evidence type="ECO:0000259" key="30">
    <source>
        <dbReference type="PROSITE" id="PS50025"/>
    </source>
</evidence>
<dbReference type="FunFam" id="2.10.25.10:FF:000051">
    <property type="entry name" value="Laminin subunit alpha 4"/>
    <property type="match status" value="1"/>
</dbReference>
<keyword evidence="10" id="KW-0175">Coiled coil</keyword>
<dbReference type="FunFam" id="2.170.300.10:FF:000026">
    <property type="entry name" value="laminin subunit alpha-2 isoform X2"/>
    <property type="match status" value="1"/>
</dbReference>
<feature type="disulfide bond" evidence="28">
    <location>
        <begin position="1127"/>
        <end position="1136"/>
    </location>
</feature>
<keyword evidence="11 28" id="KW-1015">Disulfide bond</keyword>
<evidence type="ECO:0000256" key="4">
    <source>
        <dbReference type="ARBA" id="ARBA00022530"/>
    </source>
</evidence>
<feature type="domain" description="Laminin EGF-like" evidence="31">
    <location>
        <begin position="461"/>
        <end position="509"/>
    </location>
</feature>
<feature type="disulfide bond" evidence="28">
    <location>
        <begin position="978"/>
        <end position="987"/>
    </location>
</feature>